<evidence type="ECO:0000256" key="7">
    <source>
        <dbReference type="ARBA" id="ARBA00023065"/>
    </source>
</evidence>
<evidence type="ECO:0000256" key="4">
    <source>
        <dbReference type="ARBA" id="ARBA00022692"/>
    </source>
</evidence>
<organism evidence="10 11">
    <name type="scientific">Sporolituus thermophilus DSM 23256</name>
    <dbReference type="NCBI Taxonomy" id="1123285"/>
    <lineage>
        <taxon>Bacteria</taxon>
        <taxon>Bacillati</taxon>
        <taxon>Bacillota</taxon>
        <taxon>Negativicutes</taxon>
        <taxon>Selenomonadales</taxon>
        <taxon>Sporomusaceae</taxon>
        <taxon>Sporolituus</taxon>
    </lineage>
</organism>
<feature type="transmembrane region" description="Helical" evidence="9">
    <location>
        <begin position="87"/>
        <end position="108"/>
    </location>
</feature>
<keyword evidence="3" id="KW-0633">Potassium transport</keyword>
<dbReference type="Pfam" id="PF03814">
    <property type="entry name" value="KdpA"/>
    <property type="match status" value="1"/>
</dbReference>
<evidence type="ECO:0000313" key="10">
    <source>
        <dbReference type="EMBL" id="SDF13592.1"/>
    </source>
</evidence>
<dbReference type="PANTHER" id="PTHR30607:SF2">
    <property type="entry name" value="POTASSIUM-TRANSPORTING ATPASE POTASSIUM-BINDING SUBUNIT"/>
    <property type="match status" value="1"/>
</dbReference>
<evidence type="ECO:0000256" key="1">
    <source>
        <dbReference type="ARBA" id="ARBA00022448"/>
    </source>
</evidence>
<protein>
    <submittedName>
        <fullName evidence="10">Potassium-transporting ATPase A subunit</fullName>
    </submittedName>
</protein>
<reference evidence="11" key="1">
    <citation type="submission" date="2016-10" db="EMBL/GenBank/DDBJ databases">
        <authorList>
            <person name="Varghese N."/>
            <person name="Submissions S."/>
        </authorList>
    </citation>
    <scope>NUCLEOTIDE SEQUENCE [LARGE SCALE GENOMIC DNA]</scope>
    <source>
        <strain evidence="11">DSM 23256</strain>
    </source>
</reference>
<keyword evidence="2" id="KW-1003">Cell membrane</keyword>
<evidence type="ECO:0000256" key="5">
    <source>
        <dbReference type="ARBA" id="ARBA00022958"/>
    </source>
</evidence>
<dbReference type="GO" id="GO:0005886">
    <property type="term" value="C:plasma membrane"/>
    <property type="evidence" value="ECO:0007669"/>
    <property type="project" value="TreeGrafter"/>
</dbReference>
<keyword evidence="1" id="KW-0813">Transport</keyword>
<dbReference type="STRING" id="1123285.SAMN05660235_00523"/>
<dbReference type="AlphaFoldDB" id="A0A1G7ILI5"/>
<name>A0A1G7ILI5_9FIRM</name>
<keyword evidence="5" id="KW-0630">Potassium</keyword>
<keyword evidence="6 9" id="KW-1133">Transmembrane helix</keyword>
<dbReference type="EMBL" id="FNBU01000003">
    <property type="protein sequence ID" value="SDF13592.1"/>
    <property type="molecule type" value="Genomic_DNA"/>
</dbReference>
<accession>A0A1G7ILI5</accession>
<dbReference type="PANTHER" id="PTHR30607">
    <property type="entry name" value="POTASSIUM-TRANSPORTING ATPASE A CHAIN"/>
    <property type="match status" value="1"/>
</dbReference>
<sequence>MVGRTPEYLGKKIEAGEIKMATLAVLIPAVTILLLSAVAAVVEANAASIANPGPHGLSEILYAFSSGAGNNGSAFAGLAANTPFYNLWLSVAMLFGRFGVIVPALAIAGSLAEKKISPPGPGTFPTTGWLFVILLAGVVLIVGALTFLPALALGPIVEQLLMLQGTTF</sequence>
<keyword evidence="8 9" id="KW-0472">Membrane</keyword>
<gene>
    <name evidence="10" type="ORF">SAMN05660235_00523</name>
</gene>
<feature type="transmembrane region" description="Helical" evidence="9">
    <location>
        <begin position="128"/>
        <end position="153"/>
    </location>
</feature>
<feature type="transmembrane region" description="Helical" evidence="9">
    <location>
        <begin position="60"/>
        <end position="80"/>
    </location>
</feature>
<dbReference type="Proteomes" id="UP000243333">
    <property type="component" value="Unassembled WGS sequence"/>
</dbReference>
<evidence type="ECO:0000256" key="3">
    <source>
        <dbReference type="ARBA" id="ARBA00022538"/>
    </source>
</evidence>
<dbReference type="GO" id="GO:0008556">
    <property type="term" value="F:P-type potassium transmembrane transporter activity"/>
    <property type="evidence" value="ECO:0007669"/>
    <property type="project" value="InterPro"/>
</dbReference>
<evidence type="ECO:0000256" key="2">
    <source>
        <dbReference type="ARBA" id="ARBA00022475"/>
    </source>
</evidence>
<dbReference type="InterPro" id="IPR004623">
    <property type="entry name" value="KdpA"/>
</dbReference>
<evidence type="ECO:0000256" key="9">
    <source>
        <dbReference type="SAM" id="Phobius"/>
    </source>
</evidence>
<evidence type="ECO:0000256" key="6">
    <source>
        <dbReference type="ARBA" id="ARBA00022989"/>
    </source>
</evidence>
<keyword evidence="7" id="KW-0406">Ion transport</keyword>
<feature type="transmembrane region" description="Helical" evidence="9">
    <location>
        <begin position="21"/>
        <end position="40"/>
    </location>
</feature>
<evidence type="ECO:0000256" key="8">
    <source>
        <dbReference type="ARBA" id="ARBA00023136"/>
    </source>
</evidence>
<evidence type="ECO:0000313" key="11">
    <source>
        <dbReference type="Proteomes" id="UP000243333"/>
    </source>
</evidence>
<keyword evidence="4 9" id="KW-0812">Transmembrane</keyword>
<keyword evidence="11" id="KW-1185">Reference proteome</keyword>
<proteinExistence type="predicted"/>